<dbReference type="Proteomes" id="UP000192478">
    <property type="component" value="Chromosome"/>
</dbReference>
<evidence type="ECO:0000313" key="3">
    <source>
        <dbReference type="EMBL" id="ARE87696.1"/>
    </source>
</evidence>
<protein>
    <recommendedName>
        <fullName evidence="6">2TM domain-containing protein</fullName>
    </recommendedName>
</protein>
<reference evidence="3 5" key="2">
    <citation type="submission" date="2017-03" db="EMBL/GenBank/DDBJ databases">
        <title>Complete sequence of Clostridium formicaceticum DSM 92.</title>
        <authorList>
            <person name="Poehlein A."/>
            <person name="Karl M."/>
            <person name="Bengelsdorf F.R."/>
            <person name="Duerre P."/>
            <person name="Daniel R."/>
        </authorList>
    </citation>
    <scope>NUCLEOTIDE SEQUENCE [LARGE SCALE GENOMIC DNA]</scope>
    <source>
        <strain evidence="3 5">DSM 92</strain>
    </source>
</reference>
<keyword evidence="4" id="KW-1185">Reference proteome</keyword>
<dbReference type="EMBL" id="CP020559">
    <property type="protein sequence ID" value="ARE87696.1"/>
    <property type="molecule type" value="Genomic_DNA"/>
</dbReference>
<evidence type="ECO:0008006" key="6">
    <source>
        <dbReference type="Google" id="ProtNLM"/>
    </source>
</evidence>
<dbReference type="KEGG" id="cfm:BJL90_15760"/>
<reference evidence="2 4" key="1">
    <citation type="submission" date="2016-10" db="EMBL/GenBank/DDBJ databases">
        <title>Complete Genome Sequence of Acetogen Clostridium formicoaceticum ATCC 27076.</title>
        <authorList>
            <person name="Bao T."/>
            <person name="Cheng C."/>
            <person name="Zhao J."/>
            <person name="Yang S.-T."/>
            <person name="Wang J."/>
            <person name="Wang M."/>
        </authorList>
    </citation>
    <scope>NUCLEOTIDE SEQUENCE [LARGE SCALE GENOMIC DNA]</scope>
    <source>
        <strain evidence="2 4">ATCC 27076</strain>
    </source>
</reference>
<keyword evidence="1" id="KW-0812">Transmembrane</keyword>
<proteinExistence type="predicted"/>
<dbReference type="EMBL" id="CP017603">
    <property type="protein sequence ID" value="AOY77175.1"/>
    <property type="molecule type" value="Genomic_DNA"/>
</dbReference>
<organism evidence="3 5">
    <name type="scientific">Clostridium formicaceticum</name>
    <dbReference type="NCBI Taxonomy" id="1497"/>
    <lineage>
        <taxon>Bacteria</taxon>
        <taxon>Bacillati</taxon>
        <taxon>Bacillota</taxon>
        <taxon>Clostridia</taxon>
        <taxon>Eubacteriales</taxon>
        <taxon>Clostridiaceae</taxon>
        <taxon>Clostridium</taxon>
    </lineage>
</organism>
<keyword evidence="1" id="KW-1133">Transmembrane helix</keyword>
<evidence type="ECO:0000313" key="5">
    <source>
        <dbReference type="Proteomes" id="UP000192478"/>
    </source>
</evidence>
<sequence length="90" mass="10639">MDHITDKELEKLIKQRRKQKKKNRFSKFMVTLVILLNTAFTVAVLYTFKNVGHEPTTLIAAWFAFTTGELWMLSSIKKSKVRKEDDQDEY</sequence>
<evidence type="ECO:0000313" key="4">
    <source>
        <dbReference type="Proteomes" id="UP000177894"/>
    </source>
</evidence>
<name>A0AAC9RII4_9CLOT</name>
<feature type="transmembrane region" description="Helical" evidence="1">
    <location>
        <begin position="25"/>
        <end position="46"/>
    </location>
</feature>
<accession>A0AAC9RII4</accession>
<evidence type="ECO:0000313" key="2">
    <source>
        <dbReference type="EMBL" id="AOY77175.1"/>
    </source>
</evidence>
<feature type="transmembrane region" description="Helical" evidence="1">
    <location>
        <begin position="58"/>
        <end position="76"/>
    </location>
</feature>
<dbReference type="Proteomes" id="UP000177894">
    <property type="component" value="Chromosome"/>
</dbReference>
<keyword evidence="1" id="KW-0472">Membrane</keyword>
<evidence type="ECO:0000256" key="1">
    <source>
        <dbReference type="SAM" id="Phobius"/>
    </source>
</evidence>
<dbReference type="AlphaFoldDB" id="A0AAC9RII4"/>
<gene>
    <name evidence="2" type="ORF">BJL90_15760</name>
    <name evidence="3" type="ORF">CLFO_20960</name>
</gene>
<dbReference type="RefSeq" id="WP_070970108.1">
    <property type="nucleotide sequence ID" value="NZ_CP017603.1"/>
</dbReference>